<keyword evidence="7" id="KW-0413">Isomerase</keyword>
<evidence type="ECO:0000256" key="8">
    <source>
        <dbReference type="ARBA" id="ARBA00034617"/>
    </source>
</evidence>
<evidence type="ECO:0000256" key="9">
    <source>
        <dbReference type="ARBA" id="ARBA00034808"/>
    </source>
</evidence>
<dbReference type="GO" id="GO:0005524">
    <property type="term" value="F:ATP binding"/>
    <property type="evidence" value="ECO:0007669"/>
    <property type="project" value="UniProtKB-UniRule"/>
</dbReference>
<dbReference type="PROSITE" id="PS51198">
    <property type="entry name" value="UVRD_HELICASE_ATP_BIND"/>
    <property type="match status" value="1"/>
</dbReference>
<dbReference type="InterPro" id="IPR014017">
    <property type="entry name" value="DNA_helicase_UvrD-like_C"/>
</dbReference>
<dbReference type="InterPro" id="IPR012337">
    <property type="entry name" value="RNaseH-like_sf"/>
</dbReference>
<dbReference type="SUPFAM" id="SSF52540">
    <property type="entry name" value="P-loop containing nucleoside triphosphate hydrolases"/>
    <property type="match status" value="2"/>
</dbReference>
<evidence type="ECO:0000256" key="3">
    <source>
        <dbReference type="ARBA" id="ARBA00022801"/>
    </source>
</evidence>
<dbReference type="CDD" id="cd17932">
    <property type="entry name" value="DEXQc_UvrD"/>
    <property type="match status" value="1"/>
</dbReference>
<evidence type="ECO:0000313" key="15">
    <source>
        <dbReference type="Proteomes" id="UP000278334"/>
    </source>
</evidence>
<comment type="similarity">
    <text evidence="1">Belongs to the helicase family. RecQ subfamily.</text>
</comment>
<dbReference type="Pfam" id="PF00580">
    <property type="entry name" value="UvrD-helicase"/>
    <property type="match status" value="2"/>
</dbReference>
<feature type="domain" description="UvrD-like helicase ATP-binding" evidence="13">
    <location>
        <begin position="1060"/>
        <end position="1578"/>
    </location>
</feature>
<reference evidence="14 15" key="1">
    <citation type="submission" date="2017-11" db="EMBL/GenBank/DDBJ databases">
        <title>Genome sequence of the bacterial symbiont EPR9N from a vent mussel Bathymodiolus thermophilus.</title>
        <authorList>
            <person name="Won Y.-J."/>
        </authorList>
    </citation>
    <scope>NUCLEOTIDE SEQUENCE [LARGE SCALE GENOMIC DNA]</scope>
    <source>
        <strain evidence="14 15">EPR9N</strain>
    </source>
</reference>
<dbReference type="GO" id="GO:0043138">
    <property type="term" value="F:3'-5' DNA helicase activity"/>
    <property type="evidence" value="ECO:0007669"/>
    <property type="project" value="UniProtKB-EC"/>
</dbReference>
<proteinExistence type="inferred from homology"/>
<dbReference type="SMART" id="SM00487">
    <property type="entry name" value="DEXDc"/>
    <property type="match status" value="2"/>
</dbReference>
<dbReference type="PANTHER" id="PTHR13710">
    <property type="entry name" value="DNA HELICASE RECQ FAMILY MEMBER"/>
    <property type="match status" value="1"/>
</dbReference>
<feature type="domain" description="Helicase ATP-binding" evidence="11">
    <location>
        <begin position="278"/>
        <end position="458"/>
    </location>
</feature>
<dbReference type="GO" id="GO:0006310">
    <property type="term" value="P:DNA recombination"/>
    <property type="evidence" value="ECO:0007669"/>
    <property type="project" value="InterPro"/>
</dbReference>
<dbReference type="InterPro" id="IPR011545">
    <property type="entry name" value="DEAD/DEAH_box_helicase_dom"/>
</dbReference>
<dbReference type="InterPro" id="IPR014016">
    <property type="entry name" value="UvrD-like_ATP-bd"/>
</dbReference>
<evidence type="ECO:0000256" key="6">
    <source>
        <dbReference type="ARBA" id="ARBA00023125"/>
    </source>
</evidence>
<dbReference type="SMART" id="SM00490">
    <property type="entry name" value="HELICc"/>
    <property type="match status" value="1"/>
</dbReference>
<dbReference type="EC" id="5.6.2.4" evidence="9"/>
<dbReference type="Pfam" id="PF00270">
    <property type="entry name" value="DEAD"/>
    <property type="match status" value="1"/>
</dbReference>
<evidence type="ECO:0000256" key="10">
    <source>
        <dbReference type="PROSITE-ProRule" id="PRU00560"/>
    </source>
</evidence>
<comment type="catalytic activity">
    <reaction evidence="8">
        <text>Couples ATP hydrolysis with the unwinding of duplex DNA by translocating in the 3'-5' direction.</text>
        <dbReference type="EC" id="5.6.2.4"/>
    </reaction>
</comment>
<evidence type="ECO:0000256" key="4">
    <source>
        <dbReference type="ARBA" id="ARBA00022806"/>
    </source>
</evidence>
<feature type="domain" description="Helicase C-terminal" evidence="12">
    <location>
        <begin position="488"/>
        <end position="671"/>
    </location>
</feature>
<dbReference type="InterPro" id="IPR014001">
    <property type="entry name" value="Helicase_ATP-bd"/>
</dbReference>
<evidence type="ECO:0000259" key="11">
    <source>
        <dbReference type="PROSITE" id="PS51192"/>
    </source>
</evidence>
<dbReference type="PROSITE" id="PS51194">
    <property type="entry name" value="HELICASE_CTER"/>
    <property type="match status" value="1"/>
</dbReference>
<dbReference type="GO" id="GO:0009378">
    <property type="term" value="F:four-way junction helicase activity"/>
    <property type="evidence" value="ECO:0007669"/>
    <property type="project" value="TreeGrafter"/>
</dbReference>
<dbReference type="KEGG" id="bthg:MS2017_1405"/>
<keyword evidence="5 10" id="KW-0067">ATP-binding</keyword>
<gene>
    <name evidence="14" type="ORF">MS2017_1405</name>
</gene>
<dbReference type="GO" id="GO:0005737">
    <property type="term" value="C:cytoplasm"/>
    <property type="evidence" value="ECO:0007669"/>
    <property type="project" value="TreeGrafter"/>
</dbReference>
<dbReference type="EMBL" id="CP024634">
    <property type="protein sequence ID" value="AYQ57093.1"/>
    <property type="molecule type" value="Genomic_DNA"/>
</dbReference>
<dbReference type="Gene3D" id="3.40.50.300">
    <property type="entry name" value="P-loop containing nucleotide triphosphate hydrolases"/>
    <property type="match status" value="5"/>
</dbReference>
<organism evidence="14 15">
    <name type="scientific">Bathymodiolus thermophilus thioautotrophic gill symbiont</name>
    <dbReference type="NCBI Taxonomy" id="2360"/>
    <lineage>
        <taxon>Bacteria</taxon>
        <taxon>Pseudomonadati</taxon>
        <taxon>Pseudomonadota</taxon>
        <taxon>Gammaproteobacteria</taxon>
        <taxon>sulfur-oxidizing symbionts</taxon>
    </lineage>
</organism>
<dbReference type="SUPFAM" id="SSF53098">
    <property type="entry name" value="Ribonuclease H-like"/>
    <property type="match status" value="1"/>
</dbReference>
<dbReference type="Pfam" id="PF13361">
    <property type="entry name" value="UvrD_C"/>
    <property type="match status" value="1"/>
</dbReference>
<evidence type="ECO:0000256" key="2">
    <source>
        <dbReference type="ARBA" id="ARBA00022741"/>
    </source>
</evidence>
<dbReference type="GO" id="GO:0006281">
    <property type="term" value="P:DNA repair"/>
    <property type="evidence" value="ECO:0007669"/>
    <property type="project" value="TreeGrafter"/>
</dbReference>
<evidence type="ECO:0000313" key="14">
    <source>
        <dbReference type="EMBL" id="AYQ57093.1"/>
    </source>
</evidence>
<evidence type="ECO:0000259" key="13">
    <source>
        <dbReference type="PROSITE" id="PS51198"/>
    </source>
</evidence>
<keyword evidence="3 10" id="KW-0378">Hydrolase</keyword>
<dbReference type="GO" id="GO:0043590">
    <property type="term" value="C:bacterial nucleoid"/>
    <property type="evidence" value="ECO:0007669"/>
    <property type="project" value="TreeGrafter"/>
</dbReference>
<dbReference type="Proteomes" id="UP000278334">
    <property type="component" value="Chromosome"/>
</dbReference>
<name>A0A3G3IMN9_9GAMM</name>
<evidence type="ECO:0000259" key="12">
    <source>
        <dbReference type="PROSITE" id="PS51194"/>
    </source>
</evidence>
<evidence type="ECO:0000256" key="5">
    <source>
        <dbReference type="ARBA" id="ARBA00022840"/>
    </source>
</evidence>
<dbReference type="GO" id="GO:0016787">
    <property type="term" value="F:hydrolase activity"/>
    <property type="evidence" value="ECO:0007669"/>
    <property type="project" value="UniProtKB-UniRule"/>
</dbReference>
<dbReference type="InterPro" id="IPR036397">
    <property type="entry name" value="RNaseH_sf"/>
</dbReference>
<feature type="binding site" evidence="10">
    <location>
        <begin position="1081"/>
        <end position="1088"/>
    </location>
    <ligand>
        <name>ATP</name>
        <dbReference type="ChEBI" id="CHEBI:30616"/>
    </ligand>
</feature>
<dbReference type="PROSITE" id="PS51192">
    <property type="entry name" value="HELICASE_ATP_BIND_1"/>
    <property type="match status" value="1"/>
</dbReference>
<dbReference type="GO" id="GO:0030894">
    <property type="term" value="C:replisome"/>
    <property type="evidence" value="ECO:0007669"/>
    <property type="project" value="TreeGrafter"/>
</dbReference>
<protein>
    <recommendedName>
        <fullName evidence="9">DNA 3'-5' helicase</fullName>
        <ecNumber evidence="9">5.6.2.4</ecNumber>
    </recommendedName>
</protein>
<keyword evidence="4 10" id="KW-0347">Helicase</keyword>
<keyword evidence="2 10" id="KW-0547">Nucleotide-binding</keyword>
<keyword evidence="6" id="KW-0238">DNA-binding</keyword>
<dbReference type="InterPro" id="IPR001650">
    <property type="entry name" value="Helicase_C-like"/>
</dbReference>
<dbReference type="InterPro" id="IPR004589">
    <property type="entry name" value="DNA_helicase_ATP-dep_RecQ"/>
</dbReference>
<dbReference type="InterPro" id="IPR027417">
    <property type="entry name" value="P-loop_NTPase"/>
</dbReference>
<dbReference type="RefSeq" id="WP_122951744.1">
    <property type="nucleotide sequence ID" value="NZ_CP024634.1"/>
</dbReference>
<evidence type="ECO:0000256" key="1">
    <source>
        <dbReference type="ARBA" id="ARBA00005446"/>
    </source>
</evidence>
<dbReference type="Gene3D" id="3.30.420.10">
    <property type="entry name" value="Ribonuclease H-like superfamily/Ribonuclease H"/>
    <property type="match status" value="1"/>
</dbReference>
<sequence>MFNQIAFLDIEVGTTSNKIDRLGYLSEQSNVDETSVSKIKEICLLENIHFICGHNFVDHDKHFLEKTNFNQVFQQTKIIDTLYLSMLLFPNKSTHKLNKPYKDNLINIENYPLIDAEQTKILFEKLNQDFDALDEKQQKLFCYLLENSEYFSGFFSYKSMTRKTVDIYQQIKHLIKSDRVQYLDIESHYPIELAFIVAYLLFGDKGSISPVILNRHPDIVRLLKQLVFNEKVVDIHQFSIAEFGIGEFRAFDKNIANGTGDLFEDKLDNGKISQEDIIKSSIGSESLLAILPTGGGKTLTFQIPALIKAKAYKGLSVVISPLQALMKDQVDSFKRNNNNFKVIAISGYLTPLERKNAIVEVENGAVDILYLAPESLRSNTIFKALKHRIIERFIIDEAHCFSSWGHDFRHDYHFIATTIKELEQSAFQPTIPVSCFTATAKPEVVEDIKKYFKKELGVTLNEFISSVERYNLIYKVIRVEDKKSKYEELVKILEDLKRDENGKNPTIIYIPQNAKQCKELCQNLQEDERLHLLDLTIEPFYAKLDEDKEDNKRDENARGKSEILADFINDKIDIVIATTAFGMGIDKANIQTIIHYQQSDSLESYLQESGRGARSEDIKAQCFVLYSKDDFDRSFTQLNRSKVDFSEIKRIIRALKKHENKQLYLSPKDIARQMGVDTEDSKVDYDVIIKTALLELEKHKIIKRGRDGYKIFATSINQSKEKQGMPHVHEILDPKKEQEPYKKLYQSMILVMQNVIQRSKLDVIEVDDLSDIVGVKKKEMFEVLYQLQKDGLLKFENDISVFIKKSVEKEFEKHFEIEERVFEAFKESQEYEKSINLRLLNKEGDNQVSLFKQIIQSWVLLSKVDRNDLLATFKKDFCVFECKNLDRLKRLIEARKKLSDFIITELLQKIGGNNKGKEVEFSSNQLKASYSSNKLTLEVYHHTFVYLHDMLKSFELRRGRLIYYQTLDLKKQDKIEEQTPYYKSDYKDSLQHYYELKIEAIHIQIAFLEKLLQEGWENTKLFVKDYFSMEYGNFKRTYKFKNAIIQRPVTEEKYKQILHDLNEEQKQIFDDKDSNSIMVLAGPGSGKTKTLVHKIASLITIENNKPEYFLMLAHSRVAVADFREKLKKLIGNQVYQVKIYTFHAFAILLLGKNIDDDNALRQVLARATELLNDKHISIPFFNMLVIDEYQDVGEQSYCFIKAIYEQMGDDKDKKIIAVGDDDQCIKNFGEDKADIRYIQEFGQYFSSEQIGVKFSQYQLLTNYRSGTTIVDFFTQFSNTIVTRLKDKPLQAHKRLSGSVSLTYYEPSNYYDNILASIQKNESNNIAILVRNNDEVLSIYSLLVSHGIKAHYIIKNHGFSLGNLLELHDFLQDWKDTKNFEKSRKYSDIKYQQSTNNLLKNQVLDRFEEEYQAEIKKSQVHFINIFGRYLSEIEFDEFEQSQTKVVVSTIHKAKGKEWNDVYFCVNKDFFSHDKEVDKRLAYVAITRAKNNLYIHSKLPFFNNFIEHDICNDALKELKTIILSVGLEDVALSNDYSKNGIDKVLPVTGEEVQVKKNNFYFNIMKNGHQISRLSKSMGNKIRKQQDKGYILQKAEIENIVIWNEKESGKLFKQVLCRIYLTQAS</sequence>
<dbReference type="PANTHER" id="PTHR13710:SF105">
    <property type="entry name" value="ATP-DEPENDENT DNA HELICASE Q1"/>
    <property type="match status" value="1"/>
</dbReference>
<evidence type="ECO:0000256" key="7">
    <source>
        <dbReference type="ARBA" id="ARBA00023235"/>
    </source>
</evidence>
<dbReference type="NCBIfam" id="TIGR00614">
    <property type="entry name" value="recQ_fam"/>
    <property type="match status" value="1"/>
</dbReference>
<accession>A0A3G3IMN9</accession>
<dbReference type="Pfam" id="PF00271">
    <property type="entry name" value="Helicase_C"/>
    <property type="match status" value="1"/>
</dbReference>
<dbReference type="GO" id="GO:0003677">
    <property type="term" value="F:DNA binding"/>
    <property type="evidence" value="ECO:0007669"/>
    <property type="project" value="UniProtKB-KW"/>
</dbReference>